<evidence type="ECO:0000259" key="14">
    <source>
        <dbReference type="Pfam" id="PF21146"/>
    </source>
</evidence>
<keyword evidence="11" id="KW-0393">Immunoglobulin domain</keyword>
<sequence length="340" mass="36695">MGTSPGVPRPPTAPAPNPCVLPAARLGASFELSVEPAVPVVEHGGSLRLTLKTTCQDPEGSGNVETLIRKQLVMVGPGQTVVDLLNVTAWNSSVLGYYSCSQQRKVVTTKLIVYRALEPPVLDPVPQVEVGKSHELVCHVAGVAPVRNLTVILRRGGETLRTKTFERHEQDEPVTVRVTHRLTAQQGDNGQSITCQALLDLAPYGPRFDTTSEPRVLTVYGKPAPASCRHLLRRGGGNRLTAGCFSPVAEFPEDPQMEPHIYLETSETVNASCAVGRVFPAARFELALGNQTLPLTISQDGHRATAEVSRSRPGHFGLVCTVTVGPVERKKEATVHVYRE</sequence>
<evidence type="ECO:0000256" key="10">
    <source>
        <dbReference type="ARBA" id="ARBA00023180"/>
    </source>
</evidence>
<evidence type="ECO:0000256" key="6">
    <source>
        <dbReference type="ARBA" id="ARBA00022889"/>
    </source>
</evidence>
<dbReference type="Pfam" id="PF03921">
    <property type="entry name" value="ICAM_N"/>
    <property type="match status" value="1"/>
</dbReference>
<evidence type="ECO:0000256" key="7">
    <source>
        <dbReference type="ARBA" id="ARBA00022989"/>
    </source>
</evidence>
<dbReference type="PANTHER" id="PTHR13771:SF9">
    <property type="entry name" value="INTERCELLULAR ADHESION MOLECULE 5"/>
    <property type="match status" value="1"/>
</dbReference>
<gene>
    <name evidence="15" type="ORF">QYF61_021503</name>
</gene>
<keyword evidence="5" id="KW-0677">Repeat</keyword>
<dbReference type="InterPro" id="IPR047012">
    <property type="entry name" value="ICAM_VCAM"/>
</dbReference>
<keyword evidence="9" id="KW-1015">Disulfide bond</keyword>
<keyword evidence="6" id="KW-0130">Cell adhesion</keyword>
<evidence type="ECO:0000256" key="4">
    <source>
        <dbReference type="ARBA" id="ARBA00022729"/>
    </source>
</evidence>
<dbReference type="InterPro" id="IPR048679">
    <property type="entry name" value="ICAM1_3_5_D2"/>
</dbReference>
<proteinExistence type="inferred from homology"/>
<dbReference type="PRINTS" id="PR01472">
    <property type="entry name" value="ICAMVCAM1"/>
</dbReference>
<keyword evidence="16" id="KW-1185">Reference proteome</keyword>
<protein>
    <submittedName>
        <fullName evidence="15">Uncharacterized protein</fullName>
    </submittedName>
</protein>
<comment type="caution">
    <text evidence="15">The sequence shown here is derived from an EMBL/GenBank/DDBJ whole genome shotgun (WGS) entry which is preliminary data.</text>
</comment>
<dbReference type="EMBL" id="JAUNZN010000047">
    <property type="protein sequence ID" value="KAK4805939.1"/>
    <property type="molecule type" value="Genomic_DNA"/>
</dbReference>
<evidence type="ECO:0000256" key="11">
    <source>
        <dbReference type="ARBA" id="ARBA00023319"/>
    </source>
</evidence>
<keyword evidence="7" id="KW-1133">Transmembrane helix</keyword>
<comment type="similarity">
    <text evidence="2">Belongs to the immunoglobulin superfamily. ICAM family.</text>
</comment>
<evidence type="ECO:0000256" key="5">
    <source>
        <dbReference type="ARBA" id="ARBA00022737"/>
    </source>
</evidence>
<evidence type="ECO:0000256" key="2">
    <source>
        <dbReference type="ARBA" id="ARBA00005925"/>
    </source>
</evidence>
<dbReference type="PANTHER" id="PTHR13771">
    <property type="entry name" value="INTERCELLULAR ADHESION MOLECULE"/>
    <property type="match status" value="1"/>
</dbReference>
<evidence type="ECO:0000313" key="16">
    <source>
        <dbReference type="Proteomes" id="UP001333110"/>
    </source>
</evidence>
<name>A0AAN7RGM8_MYCAM</name>
<dbReference type="GO" id="GO:0098609">
    <property type="term" value="P:cell-cell adhesion"/>
    <property type="evidence" value="ECO:0007669"/>
    <property type="project" value="InterPro"/>
</dbReference>
<evidence type="ECO:0000259" key="12">
    <source>
        <dbReference type="Pfam" id="PF03921"/>
    </source>
</evidence>
<dbReference type="GO" id="GO:0005886">
    <property type="term" value="C:plasma membrane"/>
    <property type="evidence" value="ECO:0007669"/>
    <property type="project" value="TreeGrafter"/>
</dbReference>
<evidence type="ECO:0000313" key="15">
    <source>
        <dbReference type="EMBL" id="KAK4805939.1"/>
    </source>
</evidence>
<dbReference type="Pfam" id="PF21146">
    <property type="entry name" value="ICAM1_3_5_D2"/>
    <property type="match status" value="1"/>
</dbReference>
<feature type="domain" description="Intercellular adhesion molecule 1/3/5 D2" evidence="14">
    <location>
        <begin position="255"/>
        <end position="338"/>
    </location>
</feature>
<keyword evidence="8" id="KW-0472">Membrane</keyword>
<organism evidence="15 16">
    <name type="scientific">Mycteria americana</name>
    <name type="common">Wood stork</name>
    <dbReference type="NCBI Taxonomy" id="33587"/>
    <lineage>
        <taxon>Eukaryota</taxon>
        <taxon>Metazoa</taxon>
        <taxon>Chordata</taxon>
        <taxon>Craniata</taxon>
        <taxon>Vertebrata</taxon>
        <taxon>Euteleostomi</taxon>
        <taxon>Archelosauria</taxon>
        <taxon>Archosauria</taxon>
        <taxon>Dinosauria</taxon>
        <taxon>Saurischia</taxon>
        <taxon>Theropoda</taxon>
        <taxon>Coelurosauria</taxon>
        <taxon>Aves</taxon>
        <taxon>Neognathae</taxon>
        <taxon>Neoaves</taxon>
        <taxon>Aequornithes</taxon>
        <taxon>Ciconiiformes</taxon>
        <taxon>Ciconiidae</taxon>
        <taxon>Mycteria</taxon>
    </lineage>
</organism>
<evidence type="ECO:0000259" key="13">
    <source>
        <dbReference type="Pfam" id="PF08205"/>
    </source>
</evidence>
<evidence type="ECO:0000256" key="1">
    <source>
        <dbReference type="ARBA" id="ARBA00004479"/>
    </source>
</evidence>
<dbReference type="Pfam" id="PF08205">
    <property type="entry name" value="C2-set_2"/>
    <property type="match status" value="1"/>
</dbReference>
<feature type="domain" description="Intercellular adhesion molecule N-terminal" evidence="12">
    <location>
        <begin position="29"/>
        <end position="116"/>
    </location>
</feature>
<keyword evidence="4" id="KW-0732">Signal</keyword>
<keyword evidence="10" id="KW-0325">Glycoprotein</keyword>
<keyword evidence="3" id="KW-0812">Transmembrane</keyword>
<reference evidence="15 16" key="1">
    <citation type="journal article" date="2023" name="J. Hered.">
        <title>Chromosome-level genome of the wood stork (Mycteria americana) provides insight into avian chromosome evolution.</title>
        <authorList>
            <person name="Flamio R. Jr."/>
            <person name="Ramstad K.M."/>
        </authorList>
    </citation>
    <scope>NUCLEOTIDE SEQUENCE [LARGE SCALE GENOMIC DNA]</scope>
    <source>
        <strain evidence="15">JAX WOST 10</strain>
    </source>
</reference>
<comment type="subcellular location">
    <subcellularLocation>
        <location evidence="1">Membrane</location>
        <topology evidence="1">Single-pass type I membrane protein</topology>
    </subcellularLocation>
</comment>
<evidence type="ECO:0000256" key="8">
    <source>
        <dbReference type="ARBA" id="ARBA00023136"/>
    </source>
</evidence>
<dbReference type="Proteomes" id="UP001333110">
    <property type="component" value="Unassembled WGS sequence"/>
</dbReference>
<dbReference type="InterPro" id="IPR036179">
    <property type="entry name" value="Ig-like_dom_sf"/>
</dbReference>
<dbReference type="AlphaFoldDB" id="A0AAN7RGM8"/>
<evidence type="ECO:0000256" key="3">
    <source>
        <dbReference type="ARBA" id="ARBA00022692"/>
    </source>
</evidence>
<dbReference type="InterPro" id="IPR013768">
    <property type="entry name" value="ICAM_N"/>
</dbReference>
<dbReference type="InterPro" id="IPR013162">
    <property type="entry name" value="CD80_C2-set"/>
</dbReference>
<dbReference type="GO" id="GO:0005178">
    <property type="term" value="F:integrin binding"/>
    <property type="evidence" value="ECO:0007669"/>
    <property type="project" value="InterPro"/>
</dbReference>
<dbReference type="InterPro" id="IPR003987">
    <property type="entry name" value="ICAM_VCAM_N"/>
</dbReference>
<dbReference type="Gene3D" id="2.60.40.10">
    <property type="entry name" value="Immunoglobulins"/>
    <property type="match status" value="3"/>
</dbReference>
<dbReference type="InterPro" id="IPR013783">
    <property type="entry name" value="Ig-like_fold"/>
</dbReference>
<accession>A0AAN7RGM8</accession>
<evidence type="ECO:0000256" key="9">
    <source>
        <dbReference type="ARBA" id="ARBA00023157"/>
    </source>
</evidence>
<dbReference type="SUPFAM" id="SSF48726">
    <property type="entry name" value="Immunoglobulin"/>
    <property type="match status" value="3"/>
</dbReference>
<feature type="domain" description="CD80-like immunoglobulin C2-set" evidence="13">
    <location>
        <begin position="124"/>
        <end position="197"/>
    </location>
</feature>